<dbReference type="Proteomes" id="UP001431209">
    <property type="component" value="Unassembled WGS sequence"/>
</dbReference>
<dbReference type="AlphaFoldDB" id="A0AAW2Z2X7"/>
<keyword evidence="1" id="KW-0687">Ribonucleoprotein</keyword>
<sequence>MIYLLSTTCSRVNTGNKTKTTSSDGDAIPMRFFPKECAVTDLPLQYTYTPGANIKPVLTAHNAQMAVASLITSSHLETYHRFGLKFADIIKQNHSENNDFKKIIDGLNLMNVVVRRCTFKPATGAPLSPSPAILREEGMHNALELVFQLVSNIVLTQMGLEKEDYEDFIGQQKEGDHGHSEHQFYARVCLFGRFLREHKKPNLHLP</sequence>
<name>A0AAW2Z2X7_9EUKA</name>
<proteinExistence type="predicted"/>
<protein>
    <submittedName>
        <fullName evidence="1">Ribosomal protein L23</fullName>
    </submittedName>
</protein>
<keyword evidence="1" id="KW-0689">Ribosomal protein</keyword>
<evidence type="ECO:0000313" key="2">
    <source>
        <dbReference type="Proteomes" id="UP001431209"/>
    </source>
</evidence>
<dbReference type="EMBL" id="JAOPGA020000946">
    <property type="protein sequence ID" value="KAL0483254.1"/>
    <property type="molecule type" value="Genomic_DNA"/>
</dbReference>
<accession>A0AAW2Z2X7</accession>
<dbReference type="GO" id="GO:0005840">
    <property type="term" value="C:ribosome"/>
    <property type="evidence" value="ECO:0007669"/>
    <property type="project" value="UniProtKB-KW"/>
</dbReference>
<comment type="caution">
    <text evidence="1">The sequence shown here is derived from an EMBL/GenBank/DDBJ whole genome shotgun (WGS) entry which is preliminary data.</text>
</comment>
<evidence type="ECO:0000313" key="1">
    <source>
        <dbReference type="EMBL" id="KAL0483254.1"/>
    </source>
</evidence>
<gene>
    <name evidence="1" type="ORF">AKO1_011538</name>
</gene>
<reference evidence="1 2" key="1">
    <citation type="submission" date="2024-03" db="EMBL/GenBank/DDBJ databases">
        <title>The Acrasis kona genome and developmental transcriptomes reveal deep origins of eukaryotic multicellular pathways.</title>
        <authorList>
            <person name="Sheikh S."/>
            <person name="Fu C.-J."/>
            <person name="Brown M.W."/>
            <person name="Baldauf S.L."/>
        </authorList>
    </citation>
    <scope>NUCLEOTIDE SEQUENCE [LARGE SCALE GENOMIC DNA]</scope>
    <source>
        <strain evidence="1 2">ATCC MYA-3509</strain>
    </source>
</reference>
<keyword evidence="2" id="KW-1185">Reference proteome</keyword>
<organism evidence="1 2">
    <name type="scientific">Acrasis kona</name>
    <dbReference type="NCBI Taxonomy" id="1008807"/>
    <lineage>
        <taxon>Eukaryota</taxon>
        <taxon>Discoba</taxon>
        <taxon>Heterolobosea</taxon>
        <taxon>Tetramitia</taxon>
        <taxon>Eutetramitia</taxon>
        <taxon>Acrasidae</taxon>
        <taxon>Acrasis</taxon>
    </lineage>
</organism>